<dbReference type="AlphaFoldDB" id="A0A521BPG2"/>
<keyword evidence="4" id="KW-0804">Transcription</keyword>
<dbReference type="EMBL" id="FXTJ01000001">
    <property type="protein sequence ID" value="SMO49044.1"/>
    <property type="molecule type" value="Genomic_DNA"/>
</dbReference>
<dbReference type="SUPFAM" id="SSF48498">
    <property type="entry name" value="Tetracyclin repressor-like, C-terminal domain"/>
    <property type="match status" value="1"/>
</dbReference>
<dbReference type="PANTHER" id="PTHR30055">
    <property type="entry name" value="HTH-TYPE TRANSCRIPTIONAL REGULATOR RUTR"/>
    <property type="match status" value="1"/>
</dbReference>
<dbReference type="Pfam" id="PF00440">
    <property type="entry name" value="TetR_N"/>
    <property type="match status" value="1"/>
</dbReference>
<feature type="DNA-binding region" description="H-T-H motif" evidence="5">
    <location>
        <begin position="31"/>
        <end position="50"/>
    </location>
</feature>
<accession>A0A521BPG2</accession>
<evidence type="ECO:0000259" key="6">
    <source>
        <dbReference type="PROSITE" id="PS50977"/>
    </source>
</evidence>
<dbReference type="InterPro" id="IPR050109">
    <property type="entry name" value="HTH-type_TetR-like_transc_reg"/>
</dbReference>
<evidence type="ECO:0000256" key="5">
    <source>
        <dbReference type="PROSITE-ProRule" id="PRU00335"/>
    </source>
</evidence>
<dbReference type="GO" id="GO:0003700">
    <property type="term" value="F:DNA-binding transcription factor activity"/>
    <property type="evidence" value="ECO:0007669"/>
    <property type="project" value="TreeGrafter"/>
</dbReference>
<evidence type="ECO:0000313" key="8">
    <source>
        <dbReference type="Proteomes" id="UP000317484"/>
    </source>
</evidence>
<evidence type="ECO:0000256" key="2">
    <source>
        <dbReference type="ARBA" id="ARBA00023015"/>
    </source>
</evidence>
<keyword evidence="3 5" id="KW-0238">DNA-binding</keyword>
<dbReference type="InterPro" id="IPR039538">
    <property type="entry name" value="BetI_C"/>
</dbReference>
<dbReference type="Proteomes" id="UP000317484">
    <property type="component" value="Unassembled WGS sequence"/>
</dbReference>
<reference evidence="7 8" key="1">
    <citation type="submission" date="2017-05" db="EMBL/GenBank/DDBJ databases">
        <authorList>
            <person name="Varghese N."/>
            <person name="Submissions S."/>
        </authorList>
    </citation>
    <scope>NUCLEOTIDE SEQUENCE [LARGE SCALE GENOMIC DNA]</scope>
    <source>
        <strain evidence="7 8">DSM 46834</strain>
    </source>
</reference>
<dbReference type="SUPFAM" id="SSF46689">
    <property type="entry name" value="Homeodomain-like"/>
    <property type="match status" value="1"/>
</dbReference>
<dbReference type="GO" id="GO:0000976">
    <property type="term" value="F:transcription cis-regulatory region binding"/>
    <property type="evidence" value="ECO:0007669"/>
    <property type="project" value="TreeGrafter"/>
</dbReference>
<evidence type="ECO:0000256" key="3">
    <source>
        <dbReference type="ARBA" id="ARBA00023125"/>
    </source>
</evidence>
<dbReference type="InterPro" id="IPR001647">
    <property type="entry name" value="HTH_TetR"/>
</dbReference>
<dbReference type="InterPro" id="IPR036271">
    <property type="entry name" value="Tet_transcr_reg_TetR-rel_C_sf"/>
</dbReference>
<dbReference type="Gene3D" id="1.10.357.10">
    <property type="entry name" value="Tetracycline Repressor, domain 2"/>
    <property type="match status" value="1"/>
</dbReference>
<dbReference type="InterPro" id="IPR009057">
    <property type="entry name" value="Homeodomain-like_sf"/>
</dbReference>
<dbReference type="PANTHER" id="PTHR30055:SF234">
    <property type="entry name" value="HTH-TYPE TRANSCRIPTIONAL REGULATOR BETI"/>
    <property type="match status" value="1"/>
</dbReference>
<dbReference type="RefSeq" id="WP_142457076.1">
    <property type="nucleotide sequence ID" value="NZ_FXTJ01000001.1"/>
</dbReference>
<evidence type="ECO:0000256" key="1">
    <source>
        <dbReference type="ARBA" id="ARBA00022491"/>
    </source>
</evidence>
<keyword evidence="8" id="KW-1185">Reference proteome</keyword>
<gene>
    <name evidence="7" type="ORF">SAMN06273567_101911</name>
</gene>
<protein>
    <submittedName>
        <fullName evidence="7">Transcriptional regulator, TetR family</fullName>
    </submittedName>
</protein>
<feature type="domain" description="HTH tetR-type" evidence="6">
    <location>
        <begin position="8"/>
        <end position="68"/>
    </location>
</feature>
<name>A0A521BPG2_9ACTN</name>
<evidence type="ECO:0000313" key="7">
    <source>
        <dbReference type="EMBL" id="SMO49044.1"/>
    </source>
</evidence>
<evidence type="ECO:0000256" key="4">
    <source>
        <dbReference type="ARBA" id="ARBA00023163"/>
    </source>
</evidence>
<dbReference type="PROSITE" id="PS50977">
    <property type="entry name" value="HTH_TETR_2"/>
    <property type="match status" value="1"/>
</dbReference>
<proteinExistence type="predicted"/>
<sequence>MPRRVDHDERRAHLTAALLRIASTRGLQAVSMREVAAEAGVSLRVVQYYFTDKRTLMLSGVTELAARLDRRVRERAAAIGTGLPPRTVFDVVLGAILPTDDDSRADQLAWTAYYAAGLTDPAEAVDGRYAPNALERWLTGVLAEAVEAGDVPGDVDPRIEVVGLLALTNGLVSSVLGQQRDVDDALRVVRYRLDRLFTGRVRGAGPRVTEAG</sequence>
<keyword evidence="1" id="KW-0678">Repressor</keyword>
<dbReference type="Pfam" id="PF13977">
    <property type="entry name" value="TetR_C_6"/>
    <property type="match status" value="1"/>
</dbReference>
<keyword evidence="2" id="KW-0805">Transcription regulation</keyword>
<organism evidence="7 8">
    <name type="scientific">Geodermatophilus aquaeductus</name>
    <dbReference type="NCBI Taxonomy" id="1564161"/>
    <lineage>
        <taxon>Bacteria</taxon>
        <taxon>Bacillati</taxon>
        <taxon>Actinomycetota</taxon>
        <taxon>Actinomycetes</taxon>
        <taxon>Geodermatophilales</taxon>
        <taxon>Geodermatophilaceae</taxon>
        <taxon>Geodermatophilus</taxon>
    </lineage>
</organism>